<feature type="domain" description="DNA-binding protein H-NS-like C-terminal" evidence="8">
    <location>
        <begin position="89"/>
        <end position="136"/>
    </location>
</feature>
<dbReference type="Gene3D" id="4.10.430.10">
    <property type="entry name" value="Histone-like protein H-NS, C-terminal domain"/>
    <property type="match status" value="1"/>
</dbReference>
<evidence type="ECO:0000313" key="9">
    <source>
        <dbReference type="EMBL" id="CAO94982.1"/>
    </source>
</evidence>
<evidence type="ECO:0000256" key="2">
    <source>
        <dbReference type="ARBA" id="ARBA00010610"/>
    </source>
</evidence>
<evidence type="ECO:0000256" key="5">
    <source>
        <dbReference type="PIRNR" id="PIRNR002096"/>
    </source>
</evidence>
<evidence type="ECO:0000259" key="8">
    <source>
        <dbReference type="SMART" id="SM00528"/>
    </source>
</evidence>
<dbReference type="Pfam" id="PF22470">
    <property type="entry name" value="Histone_HNS_N"/>
    <property type="match status" value="1"/>
</dbReference>
<dbReference type="OrthoDB" id="6088948at2"/>
<dbReference type="InterPro" id="IPR027454">
    <property type="entry name" value="Histone_HNS_N"/>
</dbReference>
<dbReference type="RefSeq" id="WP_012443499.1">
    <property type="nucleotide sequence ID" value="NC_010699.1"/>
</dbReference>
<evidence type="ECO:0000256" key="7">
    <source>
        <dbReference type="SAM" id="MobiDB-lite"/>
    </source>
</evidence>
<dbReference type="SUPFAM" id="SSF81273">
    <property type="entry name" value="H-NS histone-like proteins"/>
    <property type="match status" value="2"/>
</dbReference>
<accession>B2VB46</accession>
<dbReference type="Proteomes" id="UP000001726">
    <property type="component" value="Plasmid pET45"/>
</dbReference>
<dbReference type="Gene3D" id="1.10.287.1050">
    <property type="entry name" value="H-NS histone-like proteins"/>
    <property type="match status" value="1"/>
</dbReference>
<dbReference type="PIRSF" id="PIRSF002096">
    <property type="entry name" value="HnS"/>
    <property type="match status" value="1"/>
</dbReference>
<dbReference type="GO" id="GO:0009295">
    <property type="term" value="C:nucleoid"/>
    <property type="evidence" value="ECO:0007669"/>
    <property type="project" value="UniProtKB-SubCell"/>
</dbReference>
<evidence type="ECO:0000256" key="6">
    <source>
        <dbReference type="SAM" id="Coils"/>
    </source>
</evidence>
<reference evidence="9 10" key="1">
    <citation type="journal article" date="2008" name="Environ. Microbiol.">
        <title>The genome of Erwinia tasmaniensis strain Et1/99, a non-pathogenic bacterium in the genus Erwinia.</title>
        <authorList>
            <person name="Kube M."/>
            <person name="Migdoll A.M."/>
            <person name="Mueller I."/>
            <person name="Kuhl H."/>
            <person name="Beck A."/>
            <person name="Reinhardt R."/>
            <person name="Geider K."/>
        </authorList>
    </citation>
    <scope>NUCLEOTIDE SEQUENCE [LARGE SCALE GENOMIC DNA]</scope>
    <source>
        <strain evidence="10">DSM 17950 / CFBP 7177 / CIP 109463 / NCPPB 4357 / Et1/99</strain>
        <plasmid evidence="10">pET45</plasmid>
    </source>
</reference>
<dbReference type="InterPro" id="IPR037150">
    <property type="entry name" value="H-NS_C_dom_sf"/>
</dbReference>
<name>B2VB46_ERWT9</name>
<dbReference type="HOGENOM" id="CLU_117503_0_0_6"/>
<dbReference type="GO" id="GO:0030527">
    <property type="term" value="F:structural constituent of chromatin"/>
    <property type="evidence" value="ECO:0007669"/>
    <property type="project" value="InterPro"/>
</dbReference>
<dbReference type="GO" id="GO:0003680">
    <property type="term" value="F:minor groove of adenine-thymine-rich DNA binding"/>
    <property type="evidence" value="ECO:0007669"/>
    <property type="project" value="TreeGrafter"/>
</dbReference>
<keyword evidence="4 5" id="KW-0238">DNA-binding</keyword>
<evidence type="ECO:0000256" key="4">
    <source>
        <dbReference type="ARBA" id="ARBA00023125"/>
    </source>
</evidence>
<dbReference type="EMBL" id="CU468132">
    <property type="protein sequence ID" value="CAO94982.1"/>
    <property type="molecule type" value="Genomic_DNA"/>
</dbReference>
<dbReference type="FunFam" id="4.10.430.10:FF:000001">
    <property type="entry name" value="DNA-binding protein"/>
    <property type="match status" value="1"/>
</dbReference>
<evidence type="ECO:0000313" key="10">
    <source>
        <dbReference type="Proteomes" id="UP000001726"/>
    </source>
</evidence>
<keyword evidence="3" id="KW-0963">Cytoplasm</keyword>
<comment type="similarity">
    <text evidence="2 5">Belongs to the histone-like protein H-NS family.</text>
</comment>
<feature type="compositionally biased region" description="Basic residues" evidence="7">
    <location>
        <begin position="87"/>
        <end position="98"/>
    </location>
</feature>
<dbReference type="GO" id="GO:0003681">
    <property type="term" value="F:bent DNA binding"/>
    <property type="evidence" value="ECO:0007669"/>
    <property type="project" value="TreeGrafter"/>
</dbReference>
<feature type="coiled-coil region" evidence="6">
    <location>
        <begin position="27"/>
        <end position="72"/>
    </location>
</feature>
<comment type="subcellular location">
    <subcellularLocation>
        <location evidence="1">Cytoplasm</location>
        <location evidence="1">Nucleoid</location>
    </subcellularLocation>
</comment>
<feature type="region of interest" description="Disordered" evidence="7">
    <location>
        <begin position="76"/>
        <end position="115"/>
    </location>
</feature>
<evidence type="ECO:0000256" key="3">
    <source>
        <dbReference type="ARBA" id="ARBA00022490"/>
    </source>
</evidence>
<dbReference type="SMART" id="SM00528">
    <property type="entry name" value="HNS"/>
    <property type="match status" value="1"/>
</dbReference>
<keyword evidence="9" id="KW-0614">Plasmid</keyword>
<geneLocation type="plasmid" evidence="9 10">
    <name>pET45</name>
</geneLocation>
<proteinExistence type="inferred from homology"/>
<dbReference type="GO" id="GO:0000976">
    <property type="term" value="F:transcription cis-regulatory region binding"/>
    <property type="evidence" value="ECO:0007669"/>
    <property type="project" value="TreeGrafter"/>
</dbReference>
<dbReference type="GO" id="GO:0005829">
    <property type="term" value="C:cytosol"/>
    <property type="evidence" value="ECO:0007669"/>
    <property type="project" value="TreeGrafter"/>
</dbReference>
<sequence>MTDSKTNPFQGLNKIRVMRAAAREMPYEMMEEIREKLNAIVDDLRDEHQARASQESERLEKLEKYREMLLQDGIDPADLADSELPRKQKASRAPRPAKYRYTDTDGSEKTWTGQGRTPLAMANALAAGKKIEDFLI</sequence>
<evidence type="ECO:0000256" key="1">
    <source>
        <dbReference type="ARBA" id="ARBA00004453"/>
    </source>
</evidence>
<keyword evidence="6" id="KW-0175">Coiled coil</keyword>
<dbReference type="InterPro" id="IPR027444">
    <property type="entry name" value="H-NS_C_dom"/>
</dbReference>
<dbReference type="InterPro" id="IPR001801">
    <property type="entry name" value="Histone_HNS"/>
</dbReference>
<protein>
    <recommendedName>
        <fullName evidence="5">DNA-binding protein</fullName>
    </recommendedName>
</protein>
<dbReference type="Pfam" id="PF00816">
    <property type="entry name" value="Histone_HNS"/>
    <property type="match status" value="1"/>
</dbReference>
<dbReference type="KEGG" id="eta:ETA_pET450380"/>
<dbReference type="GO" id="GO:0001217">
    <property type="term" value="F:DNA-binding transcription repressor activity"/>
    <property type="evidence" value="ECO:0007669"/>
    <property type="project" value="TreeGrafter"/>
</dbReference>
<organism evidence="9 10">
    <name type="scientific">Erwinia tasmaniensis (strain DSM 17950 / CFBP 7177 / CIP 109463 / NCPPB 4357 / Et1/99)</name>
    <dbReference type="NCBI Taxonomy" id="465817"/>
    <lineage>
        <taxon>Bacteria</taxon>
        <taxon>Pseudomonadati</taxon>
        <taxon>Pseudomonadota</taxon>
        <taxon>Gammaproteobacteria</taxon>
        <taxon>Enterobacterales</taxon>
        <taxon>Erwiniaceae</taxon>
        <taxon>Erwinia</taxon>
    </lineage>
</organism>
<dbReference type="PANTHER" id="PTHR38097">
    <property type="match status" value="1"/>
</dbReference>
<dbReference type="PANTHER" id="PTHR38097:SF2">
    <property type="entry name" value="DNA-BINDING PROTEIN STPA"/>
    <property type="match status" value="1"/>
</dbReference>
<dbReference type="AlphaFoldDB" id="B2VB46"/>
<dbReference type="GO" id="GO:0032993">
    <property type="term" value="C:protein-DNA complex"/>
    <property type="evidence" value="ECO:0007669"/>
    <property type="project" value="TreeGrafter"/>
</dbReference>
<keyword evidence="10" id="KW-1185">Reference proteome</keyword>
<dbReference type="InterPro" id="IPR054180">
    <property type="entry name" value="H-NS-like_N"/>
</dbReference>
<gene>
    <name evidence="9" type="primary">hns</name>
    <name evidence="9" type="ordered locus">ETA_pET450380</name>
</gene>
<dbReference type="GO" id="GO:0046983">
    <property type="term" value="F:protein dimerization activity"/>
    <property type="evidence" value="ECO:0007669"/>
    <property type="project" value="InterPro"/>
</dbReference>